<gene>
    <name evidence="3" type="ORF">TCAL_02026</name>
</gene>
<feature type="compositionally biased region" description="Basic and acidic residues" evidence="1">
    <location>
        <begin position="212"/>
        <end position="222"/>
    </location>
</feature>
<feature type="compositionally biased region" description="Low complexity" evidence="1">
    <location>
        <begin position="323"/>
        <end position="334"/>
    </location>
</feature>
<feature type="compositionally biased region" description="Low complexity" evidence="1">
    <location>
        <begin position="226"/>
        <end position="241"/>
    </location>
</feature>
<dbReference type="EMBL" id="VCGU01000004">
    <property type="protein sequence ID" value="TRY76455.1"/>
    <property type="molecule type" value="Genomic_DNA"/>
</dbReference>
<feature type="region of interest" description="Disordered" evidence="1">
    <location>
        <begin position="212"/>
        <end position="399"/>
    </location>
</feature>
<feature type="transmembrane region" description="Helical" evidence="2">
    <location>
        <begin position="13"/>
        <end position="33"/>
    </location>
</feature>
<keyword evidence="2" id="KW-0472">Membrane</keyword>
<evidence type="ECO:0000256" key="2">
    <source>
        <dbReference type="SAM" id="Phobius"/>
    </source>
</evidence>
<sequence>MDCATTNGVLIGVAIYASVLTAAVIFAVGYLWYRRKKIRDSVEERSRREHWERQPGRGPNALEDKRASVSSSASFPSEVSLKSYSKLTAQIVAPLDTKVKVDLVEDRSGGGHRRQPSANSFLSARSDSFDLNSALQYEEVGLKRVIDIIGNKIIGPRDYYFQRYASPISSSTSSDTIYNDVNEDIIVQKREPVPRPDSLLSVKSQEFHDSIEYDSETIRRQTDNNSTSLSSSGSSSESSVSPPQERKPKAQAPIPPPRSILKKGPDTSGEPSTMSDHSVLPQQSTSSSSSSSDEEPLRTDKRAKAKISFQEAQNIYIPPKTESSPSSSNSSTSSEGEHDHGGVYSFGDDPGESVDDVTPEDPIPSTSWKSPASTELMNPLAHLNDPGSLNDLKDEMDGS</sequence>
<reference evidence="3 4" key="1">
    <citation type="journal article" date="2018" name="Nat. Ecol. Evol.">
        <title>Genomic signatures of mitonuclear coevolution across populations of Tigriopus californicus.</title>
        <authorList>
            <person name="Barreto F.S."/>
            <person name="Watson E.T."/>
            <person name="Lima T.G."/>
            <person name="Willett C.S."/>
            <person name="Edmands S."/>
            <person name="Li W."/>
            <person name="Burton R.S."/>
        </authorList>
    </citation>
    <scope>NUCLEOTIDE SEQUENCE [LARGE SCALE GENOMIC DNA]</scope>
    <source>
        <strain evidence="3 4">San Diego</strain>
    </source>
</reference>
<feature type="compositionally biased region" description="Polar residues" evidence="1">
    <location>
        <begin position="269"/>
        <end position="283"/>
    </location>
</feature>
<keyword evidence="2" id="KW-1133">Transmembrane helix</keyword>
<feature type="region of interest" description="Disordered" evidence="1">
    <location>
        <begin position="43"/>
        <end position="69"/>
    </location>
</feature>
<organism evidence="3 4">
    <name type="scientific">Tigriopus californicus</name>
    <name type="common">Marine copepod</name>
    <dbReference type="NCBI Taxonomy" id="6832"/>
    <lineage>
        <taxon>Eukaryota</taxon>
        <taxon>Metazoa</taxon>
        <taxon>Ecdysozoa</taxon>
        <taxon>Arthropoda</taxon>
        <taxon>Crustacea</taxon>
        <taxon>Multicrustacea</taxon>
        <taxon>Hexanauplia</taxon>
        <taxon>Copepoda</taxon>
        <taxon>Harpacticoida</taxon>
        <taxon>Harpacticidae</taxon>
        <taxon>Tigriopus</taxon>
    </lineage>
</organism>
<evidence type="ECO:0000313" key="4">
    <source>
        <dbReference type="Proteomes" id="UP000318571"/>
    </source>
</evidence>
<dbReference type="AlphaFoldDB" id="A0A553PFJ5"/>
<name>A0A553PFJ5_TIGCA</name>
<proteinExistence type="predicted"/>
<feature type="compositionally biased region" description="Polar residues" evidence="1">
    <location>
        <begin position="364"/>
        <end position="376"/>
    </location>
</feature>
<comment type="caution">
    <text evidence="3">The sequence shown here is derived from an EMBL/GenBank/DDBJ whole genome shotgun (WGS) entry which is preliminary data.</text>
</comment>
<accession>A0A553PFJ5</accession>
<feature type="compositionally biased region" description="Acidic residues" evidence="1">
    <location>
        <begin position="349"/>
        <end position="359"/>
    </location>
</feature>
<feature type="compositionally biased region" description="Basic and acidic residues" evidence="1">
    <location>
        <begin position="43"/>
        <end position="55"/>
    </location>
</feature>
<feature type="non-terminal residue" evidence="3">
    <location>
        <position position="399"/>
    </location>
</feature>
<protein>
    <submittedName>
        <fullName evidence="3">Uncharacterized protein</fullName>
    </submittedName>
</protein>
<evidence type="ECO:0000313" key="3">
    <source>
        <dbReference type="EMBL" id="TRY76455.1"/>
    </source>
</evidence>
<dbReference type="Proteomes" id="UP000318571">
    <property type="component" value="Chromosome 5"/>
</dbReference>
<evidence type="ECO:0000256" key="1">
    <source>
        <dbReference type="SAM" id="MobiDB-lite"/>
    </source>
</evidence>
<keyword evidence="4" id="KW-1185">Reference proteome</keyword>
<keyword evidence="2" id="KW-0812">Transmembrane</keyword>